<dbReference type="SUPFAM" id="SSF50182">
    <property type="entry name" value="Sm-like ribonucleoproteins"/>
    <property type="match status" value="1"/>
</dbReference>
<dbReference type="InterPro" id="IPR006685">
    <property type="entry name" value="MscS_channel_2nd"/>
</dbReference>
<proteinExistence type="predicted"/>
<evidence type="ECO:0000256" key="1">
    <source>
        <dbReference type="ARBA" id="ARBA00004370"/>
    </source>
</evidence>
<comment type="caution">
    <text evidence="7">The sequence shown here is derived from an EMBL/GenBank/DDBJ whole genome shotgun (WGS) entry which is preliminary data.</text>
</comment>
<organism evidence="7 8">
    <name type="scientific">Pseudomonas synxantha</name>
    <dbReference type="NCBI Taxonomy" id="47883"/>
    <lineage>
        <taxon>Bacteria</taxon>
        <taxon>Pseudomonadati</taxon>
        <taxon>Pseudomonadota</taxon>
        <taxon>Gammaproteobacteria</taxon>
        <taxon>Pseudomonadales</taxon>
        <taxon>Pseudomonadaceae</taxon>
        <taxon>Pseudomonas</taxon>
    </lineage>
</organism>
<evidence type="ECO:0000256" key="2">
    <source>
        <dbReference type="ARBA" id="ARBA00022692"/>
    </source>
</evidence>
<evidence type="ECO:0000256" key="5">
    <source>
        <dbReference type="SAM" id="Phobius"/>
    </source>
</evidence>
<feature type="transmembrane region" description="Helical" evidence="5">
    <location>
        <begin position="163"/>
        <end position="180"/>
    </location>
</feature>
<keyword evidence="8" id="KW-1185">Reference proteome</keyword>
<sequence>MQRFLMWPFNQLDPSNYILVLYLLISAVALSIASYFIARFIILRLAVKLLFHSGRNNAKKYSAREIRIIKRLSKLAPILVFFTLSKSEPVLGEIATSAIQAICGILFVVNIAIVVNDLLDAMNEQYFLNRHRSIKGYIQLAKLVVAGIAIILIIATLSNKSPIIILSSLGAAAAILMLVFQHTLISLVANVQVSSSNVIQIDDWIEIPQLNISGEVIDIALHTITIRNWDNTISRVPTKNFITESYTNWQPMLSSGGRRIKRSFFVDQSSVAFASRKLLLDCERLLPLSPSLRAELDELIHTEEFSQIIRQGITNLSLFRKHIVAYLQSRSDINQVMYLVVRQLPPTANGLPVEIYCFTKSTNWVEYEEVQSSIFEYVLAVSNYFNLTIFQNPSGKDISALSYGPIRAKHVEQ</sequence>
<keyword evidence="4 5" id="KW-0472">Membrane</keyword>
<gene>
    <name evidence="7" type="ORF">YA0852_26265</name>
</gene>
<feature type="domain" description="Mechanosensitive ion channel MscS" evidence="6">
    <location>
        <begin position="186"/>
        <end position="250"/>
    </location>
</feature>
<dbReference type="PANTHER" id="PTHR30414:SF0">
    <property type="entry name" value="MINICONDUCTANCE MECHANOSENSITIVE CHANNEL YBDG"/>
    <property type="match status" value="1"/>
</dbReference>
<feature type="transmembrane region" description="Helical" evidence="5">
    <location>
        <begin position="97"/>
        <end position="119"/>
    </location>
</feature>
<dbReference type="InterPro" id="IPR010920">
    <property type="entry name" value="LSM_dom_sf"/>
</dbReference>
<evidence type="ECO:0000313" key="8">
    <source>
        <dbReference type="Proteomes" id="UP000648914"/>
    </source>
</evidence>
<name>A0ABS0UPQ6_9PSED</name>
<dbReference type="Gene3D" id="2.30.30.60">
    <property type="match status" value="1"/>
</dbReference>
<dbReference type="RefSeq" id="WP_198730956.1">
    <property type="nucleotide sequence ID" value="NZ_JAEIKU010000099.1"/>
</dbReference>
<dbReference type="PANTHER" id="PTHR30414">
    <property type="entry name" value="MINICONDUCTANCE MECHANOSENSITIVE CHANNEL YBDG"/>
    <property type="match status" value="1"/>
</dbReference>
<keyword evidence="3 5" id="KW-1133">Transmembrane helix</keyword>
<dbReference type="InterPro" id="IPR030192">
    <property type="entry name" value="YbdG"/>
</dbReference>
<evidence type="ECO:0000256" key="4">
    <source>
        <dbReference type="ARBA" id="ARBA00023136"/>
    </source>
</evidence>
<dbReference type="EMBL" id="JAEILG010000077">
    <property type="protein sequence ID" value="MBI6567589.1"/>
    <property type="molecule type" value="Genomic_DNA"/>
</dbReference>
<dbReference type="Proteomes" id="UP000648914">
    <property type="component" value="Unassembled WGS sequence"/>
</dbReference>
<evidence type="ECO:0000259" key="6">
    <source>
        <dbReference type="Pfam" id="PF00924"/>
    </source>
</evidence>
<comment type="subcellular location">
    <subcellularLocation>
        <location evidence="1">Membrane</location>
    </subcellularLocation>
</comment>
<accession>A0ABS0UPQ6</accession>
<protein>
    <submittedName>
        <fullName evidence="7">Mechanosensitive ion channel</fullName>
    </submittedName>
</protein>
<feature type="transmembrane region" description="Helical" evidence="5">
    <location>
        <begin position="140"/>
        <end position="157"/>
    </location>
</feature>
<feature type="transmembrane region" description="Helical" evidence="5">
    <location>
        <begin position="20"/>
        <end position="47"/>
    </location>
</feature>
<evidence type="ECO:0000256" key="3">
    <source>
        <dbReference type="ARBA" id="ARBA00022989"/>
    </source>
</evidence>
<dbReference type="Pfam" id="PF00924">
    <property type="entry name" value="MS_channel_2nd"/>
    <property type="match status" value="1"/>
</dbReference>
<evidence type="ECO:0000313" key="7">
    <source>
        <dbReference type="EMBL" id="MBI6567589.1"/>
    </source>
</evidence>
<dbReference type="InterPro" id="IPR023408">
    <property type="entry name" value="MscS_beta-dom_sf"/>
</dbReference>
<keyword evidence="2 5" id="KW-0812">Transmembrane</keyword>
<reference evidence="7 8" key="1">
    <citation type="submission" date="2020-12" db="EMBL/GenBank/DDBJ databases">
        <title>Comparative genomic insights into the epidemiology and virulence of plant pathogenic Pseudomonads from Turkey.</title>
        <authorList>
            <person name="Dillon M."/>
            <person name="Ruiz-Bedoya T."/>
            <person name="Bendalovic-Torma C."/>
            <person name="Guttman K.M."/>
            <person name="Kwak H."/>
            <person name="Middleton M.A."/>
            <person name="Wang P.W."/>
            <person name="Horuz S."/>
            <person name="Aysan Y."/>
            <person name="Guttman D.S."/>
        </authorList>
    </citation>
    <scope>NUCLEOTIDE SEQUENCE [LARGE SCALE GENOMIC DNA]</scope>
    <source>
        <strain evidence="7 8">S5_IA_2b</strain>
    </source>
</reference>